<evidence type="ECO:0000313" key="2">
    <source>
        <dbReference type="EMBL" id="SUP24930.1"/>
    </source>
</evidence>
<accession>A0AAX2LNF4</accession>
<organism evidence="2 3">
    <name type="scientific">Vibrio fluvialis</name>
    <dbReference type="NCBI Taxonomy" id="676"/>
    <lineage>
        <taxon>Bacteria</taxon>
        <taxon>Pseudomonadati</taxon>
        <taxon>Pseudomonadota</taxon>
        <taxon>Gammaproteobacteria</taxon>
        <taxon>Vibrionales</taxon>
        <taxon>Vibrionaceae</taxon>
        <taxon>Vibrio</taxon>
    </lineage>
</organism>
<comment type="caution">
    <text evidence="2">The sequence shown here is derived from an EMBL/GenBank/DDBJ whole genome shotgun (WGS) entry which is preliminary data.</text>
</comment>
<dbReference type="AlphaFoldDB" id="A0AAX2LNF4"/>
<feature type="compositionally biased region" description="Basic residues" evidence="1">
    <location>
        <begin position="1"/>
        <end position="11"/>
    </location>
</feature>
<feature type="compositionally biased region" description="Basic and acidic residues" evidence="1">
    <location>
        <begin position="20"/>
        <end position="29"/>
    </location>
</feature>
<gene>
    <name evidence="2" type="ORF">NCTC11327_01600</name>
</gene>
<evidence type="ECO:0000256" key="1">
    <source>
        <dbReference type="SAM" id="MobiDB-lite"/>
    </source>
</evidence>
<feature type="region of interest" description="Disordered" evidence="1">
    <location>
        <begin position="1"/>
        <end position="29"/>
    </location>
</feature>
<proteinExistence type="predicted"/>
<protein>
    <submittedName>
        <fullName evidence="2">Uncharacterized protein</fullName>
    </submittedName>
</protein>
<name>A0AAX2LNF4_VIBFL</name>
<dbReference type="EMBL" id="UHIP01000001">
    <property type="protein sequence ID" value="SUP24930.1"/>
    <property type="molecule type" value="Genomic_DNA"/>
</dbReference>
<sequence length="29" mass="3393">MNSIRLAKKNRTSQSHNKTFKNDSQDMVL</sequence>
<reference evidence="2 3" key="1">
    <citation type="submission" date="2018-06" db="EMBL/GenBank/DDBJ databases">
        <authorList>
            <consortium name="Pathogen Informatics"/>
            <person name="Doyle S."/>
        </authorList>
    </citation>
    <scope>NUCLEOTIDE SEQUENCE [LARGE SCALE GENOMIC DNA]</scope>
    <source>
        <strain evidence="2 3">NCTC11327</strain>
    </source>
</reference>
<evidence type="ECO:0000313" key="3">
    <source>
        <dbReference type="Proteomes" id="UP000254626"/>
    </source>
</evidence>
<dbReference type="Proteomes" id="UP000254626">
    <property type="component" value="Unassembled WGS sequence"/>
</dbReference>